<reference evidence="1 2" key="1">
    <citation type="submission" date="2018-12" db="EMBL/GenBank/DDBJ databases">
        <title>Unveiling genomic diversity among members of the Bifidobacterium pseudolongum species, a widely distributed gut commensal of the animal kingdom.</title>
        <authorList>
            <person name="Lugli G.A."/>
            <person name="Duranti S."/>
            <person name="Albert K."/>
            <person name="Mancabelli L."/>
            <person name="Napoli S."/>
            <person name="Viappiani A."/>
            <person name="Anzalone R."/>
            <person name="Longhi G."/>
            <person name="Milani C."/>
            <person name="Turroni F."/>
            <person name="Alessandri G."/>
            <person name="Sela D.A."/>
            <person name="Van Sinderen D."/>
            <person name="Ventura M."/>
        </authorList>
    </citation>
    <scope>NUCLEOTIDE SEQUENCE [LARGE SCALE GENOMIC DNA]</scope>
    <source>
        <strain evidence="1 2">2032B</strain>
    </source>
</reference>
<organism evidence="1 2">
    <name type="scientific">Bifidobacterium pseudolongum subsp. globosum</name>
    <dbReference type="NCBI Taxonomy" id="1690"/>
    <lineage>
        <taxon>Bacteria</taxon>
        <taxon>Bacillati</taxon>
        <taxon>Actinomycetota</taxon>
        <taxon>Actinomycetes</taxon>
        <taxon>Bifidobacteriales</taxon>
        <taxon>Bifidobacteriaceae</taxon>
        <taxon>Bifidobacterium</taxon>
    </lineage>
</organism>
<dbReference type="AlphaFoldDB" id="A0A4Q5AGS6"/>
<dbReference type="Proteomes" id="UP000292535">
    <property type="component" value="Unassembled WGS sequence"/>
</dbReference>
<dbReference type="PANTHER" id="PTHR38733">
    <property type="entry name" value="PROTEIN MCRC"/>
    <property type="match status" value="1"/>
</dbReference>
<dbReference type="EMBL" id="RYUQ01000001">
    <property type="protein sequence ID" value="RYQ27056.1"/>
    <property type="molecule type" value="Genomic_DNA"/>
</dbReference>
<dbReference type="InterPro" id="IPR019292">
    <property type="entry name" value="McrC"/>
</dbReference>
<accession>A0A4Q5AGS6</accession>
<protein>
    <submittedName>
        <fullName evidence="1">3-isopropylmalate dehydrogenase</fullName>
    </submittedName>
</protein>
<name>A0A4Q5AGS6_9BIFI</name>
<dbReference type="Pfam" id="PF10117">
    <property type="entry name" value="McrBC"/>
    <property type="match status" value="1"/>
</dbReference>
<comment type="caution">
    <text evidence="1">The sequence shown here is derived from an EMBL/GenBank/DDBJ whole genome shotgun (WGS) entry which is preliminary data.</text>
</comment>
<dbReference type="PANTHER" id="PTHR38733:SF1">
    <property type="entry name" value="TYPE IV METHYL-DIRECTED RESTRICTION ENZYME ECOKMCRBC"/>
    <property type="match status" value="1"/>
</dbReference>
<proteinExistence type="predicted"/>
<evidence type="ECO:0000313" key="1">
    <source>
        <dbReference type="EMBL" id="RYQ27056.1"/>
    </source>
</evidence>
<gene>
    <name evidence="1" type="ORF">PG2032B_0100</name>
</gene>
<sequence length="584" mass="66732">MGVPDAQEWLPYVFDEDGAELPSSIRYLASDNTSLLWYKDSNGAGDRFTDHGLNAAYEKALRLPHPDGGEEHEDALVSFIDTLTDNPAMDLLGTQELLAFPLRQSRDIADDQYILADRRLRSLPTQQDSEGDVNDGTEDDQARYALRCNGKGAYVKCTTNLAGILYNKDSKGRQVQLSISSRFSKDDSGPVPIWKDWFLAYMVQRVLHVNLLDLDFANDPDGAWRELLMWVFPAYLNSAIGKGIYRKYMWRQHNDARPRGRIDVARHIRENTPFAGTVAYSRRVFDEDNPVTELVRHTIEHITEKGSLGASILNNDVETVRNVREIRRITARYNHHERRDVIAENQRHPVRHALYQDYLELQKLCISILTGRGLNPQSASDTGVHGIIFDCAWLWEEYLNTVMSGCRFSLAHPRNKDKSGKYHLLTRVTGTASKSGGERAYGRRIGEIYPDFIISDRPSSEARLVADAKYKPERNIGGSDYSQVIAYMRRFRVERGLYLYPFLPDDDTKDEALHLTRMRLLDGFGPERQDRWQDDWLLTKLGLNVSLPNRSMRGRRIGYEDYVSLMHTRERALVSVISDAVGLG</sequence>
<evidence type="ECO:0000313" key="2">
    <source>
        <dbReference type="Proteomes" id="UP000292535"/>
    </source>
</evidence>